<dbReference type="InterPro" id="IPR000152">
    <property type="entry name" value="EGF-type_Asp/Asn_hydroxyl_site"/>
</dbReference>
<dbReference type="InterPro" id="IPR056475">
    <property type="entry name" value="GBD_Hemicentin/VWA7"/>
</dbReference>
<dbReference type="InterPro" id="IPR003598">
    <property type="entry name" value="Ig_sub2"/>
</dbReference>
<dbReference type="InterPro" id="IPR026823">
    <property type="entry name" value="cEGF"/>
</dbReference>
<accession>A0ABM1A8N0</accession>
<dbReference type="InterPro" id="IPR036383">
    <property type="entry name" value="TSP1_rpt_sf"/>
</dbReference>
<dbReference type="Gene3D" id="3.40.50.410">
    <property type="entry name" value="von Willebrand factor, type A domain"/>
    <property type="match status" value="1"/>
</dbReference>
<evidence type="ECO:0000259" key="14">
    <source>
        <dbReference type="PROSITE" id="PS50993"/>
    </source>
</evidence>
<feature type="domain" description="EGF-like" evidence="12">
    <location>
        <begin position="3631"/>
        <end position="3670"/>
    </location>
</feature>
<dbReference type="SMART" id="SM00682">
    <property type="entry name" value="G2F"/>
    <property type="match status" value="1"/>
</dbReference>
<dbReference type="Pfam" id="PF12662">
    <property type="entry name" value="cEGF"/>
    <property type="match status" value="1"/>
</dbReference>
<dbReference type="InterPro" id="IPR049883">
    <property type="entry name" value="NOTCH1_EGF-like"/>
</dbReference>
<dbReference type="InterPro" id="IPR018097">
    <property type="entry name" value="EGF_Ca-bd_CS"/>
</dbReference>
<dbReference type="InterPro" id="IPR036465">
    <property type="entry name" value="vWFA_dom_sf"/>
</dbReference>
<dbReference type="InterPro" id="IPR013151">
    <property type="entry name" value="Immunoglobulin_dom"/>
</dbReference>
<feature type="domain" description="Ig-like" evidence="13">
    <location>
        <begin position="2996"/>
        <end position="3083"/>
    </location>
</feature>
<evidence type="ECO:0000256" key="5">
    <source>
        <dbReference type="ARBA" id="ARBA00022729"/>
    </source>
</evidence>
<dbReference type="PROSITE" id="PS50092">
    <property type="entry name" value="TSP1"/>
    <property type="match status" value="4"/>
</dbReference>
<dbReference type="InterPro" id="IPR050958">
    <property type="entry name" value="Cell_Adh-Cytoskel_Orgn"/>
</dbReference>
<feature type="domain" description="Ig-like" evidence="13">
    <location>
        <begin position="1122"/>
        <end position="1206"/>
    </location>
</feature>
<dbReference type="PROSITE" id="PS50026">
    <property type="entry name" value="EGF_3"/>
    <property type="match status" value="5"/>
</dbReference>
<evidence type="ECO:0000256" key="10">
    <source>
        <dbReference type="PROSITE-ProRule" id="PRU00076"/>
    </source>
</evidence>
<dbReference type="SUPFAM" id="SSF48726">
    <property type="entry name" value="Immunoglobulin"/>
    <property type="match status" value="28"/>
</dbReference>
<dbReference type="Gene3D" id="2.40.155.10">
    <property type="entry name" value="Green fluorescent protein"/>
    <property type="match status" value="1"/>
</dbReference>
<dbReference type="InterPro" id="IPR036179">
    <property type="entry name" value="Ig-like_dom_sf"/>
</dbReference>
<keyword evidence="9" id="KW-0325">Glycoprotein</keyword>
<feature type="domain" description="EGF-like" evidence="12">
    <location>
        <begin position="3671"/>
        <end position="3710"/>
    </location>
</feature>
<dbReference type="SUPFAM" id="SSF57196">
    <property type="entry name" value="EGF/Laminin"/>
    <property type="match status" value="1"/>
</dbReference>
<feature type="domain" description="Ig-like" evidence="13">
    <location>
        <begin position="1878"/>
        <end position="1968"/>
    </location>
</feature>
<evidence type="ECO:0000256" key="8">
    <source>
        <dbReference type="ARBA" id="ARBA00023157"/>
    </source>
</evidence>
<dbReference type="Pfam" id="PF23560">
    <property type="entry name" value="GBD_Hemicentin"/>
    <property type="match status" value="1"/>
</dbReference>
<feature type="domain" description="EGF-like" evidence="12">
    <location>
        <begin position="3546"/>
        <end position="3585"/>
    </location>
</feature>
<dbReference type="InterPro" id="IPR006605">
    <property type="entry name" value="G2_nidogen/fibulin_G2F"/>
</dbReference>
<dbReference type="SMART" id="SM00408">
    <property type="entry name" value="IGc2"/>
    <property type="match status" value="28"/>
</dbReference>
<dbReference type="SMART" id="SM00209">
    <property type="entry name" value="TSP1"/>
    <property type="match status" value="4"/>
</dbReference>
<feature type="domain" description="Ig-like" evidence="13">
    <location>
        <begin position="935"/>
        <end position="1021"/>
    </location>
</feature>
<evidence type="ECO:0000256" key="7">
    <source>
        <dbReference type="ARBA" id="ARBA00022837"/>
    </source>
</evidence>
<dbReference type="CDD" id="cd00054">
    <property type="entry name" value="EGF_CA"/>
    <property type="match status" value="9"/>
</dbReference>
<evidence type="ECO:0000313" key="16">
    <source>
        <dbReference type="RefSeq" id="XP_012942941.1"/>
    </source>
</evidence>
<feature type="domain" description="EGF-like" evidence="12">
    <location>
        <begin position="3755"/>
        <end position="3793"/>
    </location>
</feature>
<dbReference type="SUPFAM" id="SSF53300">
    <property type="entry name" value="vWA-like"/>
    <property type="match status" value="1"/>
</dbReference>
<feature type="domain" description="Ig-like" evidence="13">
    <location>
        <begin position="1306"/>
        <end position="1393"/>
    </location>
</feature>
<dbReference type="SUPFAM" id="SSF54511">
    <property type="entry name" value="GFP-like"/>
    <property type="match status" value="1"/>
</dbReference>
<feature type="domain" description="Ig-like" evidence="13">
    <location>
        <begin position="1398"/>
        <end position="1494"/>
    </location>
</feature>
<feature type="compositionally biased region" description="Polar residues" evidence="11">
    <location>
        <begin position="3855"/>
        <end position="3871"/>
    </location>
</feature>
<dbReference type="SMART" id="SM00181">
    <property type="entry name" value="EGF"/>
    <property type="match status" value="9"/>
</dbReference>
<dbReference type="Gene3D" id="2.20.100.10">
    <property type="entry name" value="Thrombospondin type-1 (TSP1) repeat"/>
    <property type="match status" value="3"/>
</dbReference>
<name>A0ABM1A8N0_APLCA</name>
<dbReference type="InterPro" id="IPR013106">
    <property type="entry name" value="Ig_V-set"/>
</dbReference>
<dbReference type="InterPro" id="IPR000742">
    <property type="entry name" value="EGF"/>
</dbReference>
<evidence type="ECO:0000256" key="4">
    <source>
        <dbReference type="ARBA" id="ARBA00022536"/>
    </source>
</evidence>
<evidence type="ECO:0000256" key="9">
    <source>
        <dbReference type="ARBA" id="ARBA00023180"/>
    </source>
</evidence>
<dbReference type="PROSITE" id="PS50835">
    <property type="entry name" value="IG_LIKE"/>
    <property type="match status" value="28"/>
</dbReference>
<feature type="domain" description="Ig-like" evidence="13">
    <location>
        <begin position="2159"/>
        <end position="2249"/>
    </location>
</feature>
<keyword evidence="15" id="KW-1185">Reference proteome</keyword>
<dbReference type="SMART" id="SM00179">
    <property type="entry name" value="EGF_CA"/>
    <property type="match status" value="9"/>
</dbReference>
<organism evidence="15 16">
    <name type="scientific">Aplysia californica</name>
    <name type="common">California sea hare</name>
    <dbReference type="NCBI Taxonomy" id="6500"/>
    <lineage>
        <taxon>Eukaryota</taxon>
        <taxon>Metazoa</taxon>
        <taxon>Spiralia</taxon>
        <taxon>Lophotrochozoa</taxon>
        <taxon>Mollusca</taxon>
        <taxon>Gastropoda</taxon>
        <taxon>Heterobranchia</taxon>
        <taxon>Euthyneura</taxon>
        <taxon>Tectipleura</taxon>
        <taxon>Aplysiida</taxon>
        <taxon>Aplysioidea</taxon>
        <taxon>Aplysiidae</taxon>
        <taxon>Aplysia</taxon>
    </lineage>
</organism>
<feature type="domain" description="Ig-like" evidence="13">
    <location>
        <begin position="2066"/>
        <end position="2154"/>
    </location>
</feature>
<keyword evidence="7" id="KW-0106">Calcium</keyword>
<evidence type="ECO:0000259" key="12">
    <source>
        <dbReference type="PROSITE" id="PS50026"/>
    </source>
</evidence>
<keyword evidence="6" id="KW-0677">Repeat</keyword>
<feature type="domain" description="Ig-like" evidence="13">
    <location>
        <begin position="2347"/>
        <end position="2438"/>
    </location>
</feature>
<feature type="domain" description="Ig-like" evidence="13">
    <location>
        <begin position="2724"/>
        <end position="2811"/>
    </location>
</feature>
<dbReference type="InterPro" id="IPR000884">
    <property type="entry name" value="TSP1_rpt"/>
</dbReference>
<dbReference type="PANTHER" id="PTHR45080">
    <property type="entry name" value="CONTACTIN 5"/>
    <property type="match status" value="1"/>
</dbReference>
<feature type="domain" description="Nidogen G2 beta-barrel" evidence="14">
    <location>
        <begin position="3311"/>
        <end position="3532"/>
    </location>
</feature>
<feature type="region of interest" description="Disordered" evidence="11">
    <location>
        <begin position="1"/>
        <end position="45"/>
    </location>
</feature>
<dbReference type="RefSeq" id="XP_012942941.1">
    <property type="nucleotide sequence ID" value="XM_013087487.2"/>
</dbReference>
<feature type="domain" description="Ig-like" evidence="13">
    <location>
        <begin position="1026"/>
        <end position="1115"/>
    </location>
</feature>
<dbReference type="InterPro" id="IPR009030">
    <property type="entry name" value="Growth_fac_rcpt_cys_sf"/>
</dbReference>
<dbReference type="Pfam" id="PF00047">
    <property type="entry name" value="ig"/>
    <property type="match status" value="1"/>
</dbReference>
<feature type="domain" description="Ig-like" evidence="13">
    <location>
        <begin position="1213"/>
        <end position="1301"/>
    </location>
</feature>
<dbReference type="Gene3D" id="2.60.40.10">
    <property type="entry name" value="Immunoglobulins"/>
    <property type="match status" value="28"/>
</dbReference>
<feature type="domain" description="Ig-like" evidence="13">
    <location>
        <begin position="571"/>
        <end position="658"/>
    </location>
</feature>
<feature type="domain" description="Ig-like" evidence="13">
    <location>
        <begin position="2906"/>
        <end position="2991"/>
    </location>
</feature>
<feature type="compositionally biased region" description="Basic and acidic residues" evidence="11">
    <location>
        <begin position="1"/>
        <end position="29"/>
    </location>
</feature>
<keyword evidence="5" id="KW-0732">Signal</keyword>
<evidence type="ECO:0000256" key="6">
    <source>
        <dbReference type="ARBA" id="ARBA00022737"/>
    </source>
</evidence>
<dbReference type="Pfam" id="PF07474">
    <property type="entry name" value="G2F"/>
    <property type="match status" value="1"/>
</dbReference>
<evidence type="ECO:0000256" key="11">
    <source>
        <dbReference type="SAM" id="MobiDB-lite"/>
    </source>
</evidence>
<feature type="domain" description="Ig-like" evidence="13">
    <location>
        <begin position="2533"/>
        <end position="2620"/>
    </location>
</feature>
<dbReference type="CDD" id="cd00198">
    <property type="entry name" value="vWFA"/>
    <property type="match status" value="1"/>
</dbReference>
<dbReference type="GeneID" id="101857206"/>
<dbReference type="InterPro" id="IPR001881">
    <property type="entry name" value="EGF-like_Ca-bd_dom"/>
</dbReference>
<dbReference type="InterPro" id="IPR013783">
    <property type="entry name" value="Ig-like_fold"/>
</dbReference>
<sequence length="4212" mass="464119">MTSRRDDNSRLSTSERHLSCDTEFPEKRLPYSSPSMESHSRHVRSNSRPARAMTWLDSSRLACLCLTLAFMCLVTPVTSQQDQQVPDPDNPLGASLAFVFDITGSMYDDLVQVIKGAAEILQDALTRREKPLYNYVLVPFHDPVVGPVLVTTNPDKFQRNLRDLYVQGGGDCPEMSIGAIKKALEVSLPYSFIYVFTDARSKDYYLTEEVLSLIQQKQSQVVFVLTGDCGNVTHSGYRAYEEIAATSSGQVFLLKKSQVNQVLNFVRVAVQARKVNLLAVNEDEGRTQVFNLPLDSHLKEVTVSISGENPKIALRDPEGNKKTLKNGLTQLLSLNNVHIVNVKDPMPGTWRLRVSSSGPHTVRVTGLSTADFASGFSKYPTEDFSQTRLRPIQGIPTHVLVNSTGIEYPSTLNDLELVDLRGNSLAKFPLVQNPKFNNLYNVTSFIPPEQFFYVKVTGTDDQGFVMQRTTPTAISPLKPRAPRVFMPEVTRGFFDQTAVITCQVFSLVPYTVQWYREGAQQGYDLFFTDPANVTLEIPRASSYSEGDYSCNVTNSAGFQSAITYLDISDPPPVIIPPQNVSVLPGETAILSCIAISAVPYNMTWRRETQYGPLTLDPRFRSYSNDSLTIYNVDRQDEGSYTCTASNEGGSTSETFHLRLQVSPVVQISPREQSFVAGSTRNFTCIAGGYPEPSFLWRQDGQVLPIGGRIQINGGYLVFQNLKPSDEGDYECVASNSAGEDSTRARLVYIEAPRVREFERKRLVAVGDQARLTCIADGIPAPNITWYRADRMLQSAYNVDITRNGQLIISNVQDSDAGDYRCVAQNEAGSDSVNLSLEVGSPPEIILPPDNIGIEIEGNGSLPCQAVGRPLPKLSWRRGDGRPLDVNGRFRQQPSGSLDIAYIQRGDEGIYTCVAQNPFGVADSSAYVSVTGIVRPLIAYTYPYVKVVEGETAELECIVLLGKPKPKLSWLRNGKILRASDRVRYLEPGRVALTDVREADDGEYVCLASNIGGNETYSVNLDVLVPPRLIRENDRDRQTNFSVVQGGSVSLPCDVTADPPPTFTWFKDGSPISLTDIRYYIRNDGALEIFSADIQDTAQYKCVASNVAGEVEKDVDLFVQVSPVIAGDLEETYEININESVLLPCEVSGIPRPSVSWSQNFMPITSMSSRVQQQNNGLYISRAQITDKAIYECEASNIAGTTNKIITLIVYIPPTLEEGPEEVTVLYGQSAILECESGGDPPPTVLWKKDGVILDTDNPEAGYYLSLRGSLTIDAAVLRDAGSYSCSATNPAGVVSREISLTVHGTPEIPGPYNEYNEIVERNPVILPCPAVGTPRPRVTWYKDDVQLTGNELGIVQLEDGSLEIDNIQARDSGVYECVAENVAGVANRIMEIKVLVPPKLTGIDGTGGPETPRVIIDNNVTLTCPVSEDTDPPPVITWYKDNQQLLPGDLDGRVVISDNGRFLTIVRAVVTDEARYKCLANNVAGEAERNYDLDVQVPPYVDEAGMSPFNQSVVTGQPLYVNCPIQGKPPPQVKWLKDGEPLSADLDPNVRLLAEGRRLELVNARVTDRGRYLCVGENIAGRTTRDFLVNIYVPPSVEQPGVIEQSEVVEGNTVYLTCPASGIPLPKITWFRNEVPIKANTSKVTLLESGWTLEIRDSNVSDATRYFCRAENLAGDTEKVFDLEVLLRPYINRENLDTDPEVVINNTAVINCPVSGNPVPDIIWYRNGVLLDATIHPRYEILAGGRQIRVYSAQVKDKGRYTCAANNRAGDDEVGFDLQVLVPPQIERSGQNLQPKVLINSSVVLSCPTSGVPRPDITWYKDGQPVELRPGVAETRAEGVDLVLNRAQVADTGRYMCVVQNPAGEDSLNYNLNVQIPPRINIDGIITDPAVIENESTVLECPAEGVPEPTILWFQDGIPLDAESNPRVDIDESGRRLVISPTKVEDAGLYVCLAANEAGEAEETYELEVWLPPMIDTTASEPRPRVIKGQTSIINCQVTGIPFPAITWTKDGLELQADPRVQVLSDGLQLRITNAAVSDTAVYTCVATNPAGVDKADYDLVVLVPPAIDESNVVYDRKVNEGRRVELECPVSGIPLPSVEWLVNGQPASEFDHVRLLNQNRILEIDNVRVEDTAFYTCVATNEAGQLERNFNLDVYIPPTIDRESLQSNLVVVQNKTLRFHCPASGIPDPDIMWMKDEYPFLDFPYPHLRRLDDGLTLELSNAQLKDAGTYSCRASNPAGFDEVDYQLQVFVPPLISKPTPDNVHVIEGQSVSMRCSVTGSPEPSVLWFKDGAVIVAEEDGHKQILDQGSTLQITDAHPVDVARYTCHAENQAGFAEKYFDLDVWEPARINGSGRHVDVPVILNQEVILTCPAEGVPTPTIIWNRKNSPIPAYGLPNIRIQENGRQLVIISAQLLDFGDYSCEARNEAGDDRLQFRVSIMVPPEIEDGPVETAQIVNSRALLQCETSGQPKPEVTWSKDGKPFPATGLRHRMLPAGSLEFMLVRLEDDGLYQCTANNAAGNVSRSIQLNVQIPAKIVSRGDKTVRAAMGQTVVLSCQIEGSPTPELYWLKYRQYVNSDERVQVMENGSLSISSLTRRDSGVYTCLAQNNAGTDSMDIRLRVQEPPEIYPSQSSFTVLQNRTIVLPCQASGRPRPRIRWEKDGQEITTSSNYRHAFGGRVHYITLQTGGLAIPHTRAEDAGTYTCVAYNNAGETKQQVSLTVQVPPMIQSADRQYVVSVGERVELPCVTSGSPAPTVTWTRDRRRIDFRDAKYILQSDGTLVIQEIQADDTGNYVCTAENNVGKDSQSRLLRVQVPPTFVTRPRDQELTINSNFQLRCVARGIPTPTITWRLNEKPLAAPPSLNGVSTLTVRNAMKEDAGEYTCVATNPANEQQVAASARVIVKVPPRVLVPPSDWAVRIAEKVVLDCSVGGDPAPEILWTKNSRPVKLGDRIRQLSNGSLIIYDLTANDAGNYKCIAINDAGTSEAQSTVTVKSEPKFKIEPSDALVEIGDTVIFDCTAEGVPPPEMYWWKETEEILPGGRVAVLANNSLRIVAAQQDDVGIYRCFASNPLGKSFIETYLNVVVHGGYSAWGEWGPCTASCGRGEHTRRRTCDNPVPENGGRDCEGPRSETASCMVELCPMEGNWGAWSTWTACSLSCGGGIHFRRRQCDNPRPQNGGSFCPGPDTQQDYCNNEPCPVHGNWGPWAAWGDCSASCGGGLVKRFRTCSNPAPSGQGRPCVGSGEETDSCNNQGCPVDGKFGPWSEWSACSVTCGQGTRERLRECVEPEHGGRSCRGDHTELMDCELASCYALPRKAEGNLIGYVNNVDIADSTIVAEMIPTDSGGTRIQATVRNLPPEAANYLQHLLSLLTPVYWTTARELEGAYNGYTLTNGEFMREVQVEFATGEVLKMSHYANGVDRKGNLLFDIIIRGEVPDLGPINNVHLAPYQEEYIQTGPGTIYAHSSRLFSADGFTMPYAWNHTITYDHSLGRMPYLVQLLKARELTVEVLPGQESVRYILEADIAPGNPSNRCPSGFQHDVEGSFCLDNDECREDNPCSHGCHNWPGGFSCSCPVGFTLKSDAKSCQDLDECVAGIASCSPNQDCLNIPGSFRCVSKCTQGFERHPDGDICVDINECESRPDTCEHTCQNLVGSYRCSCHLGFRLGDNGRCIDENECERTNSPCSHLCTNTRGSYKCSCPPGYRLLNGRLCRDVNECYEGGHDCADGQECINQEGSFHCVQLCPQGFVRTESGRCQDVDECSTRQHRCYYNQRCVNTEGAYRCECPLGFTSRGPGQPCIDVNECRSRPSPCSYRCRNTWGSYECLCPPGQLQLADRKSCAGLEFLEPGRVLPVTGDVTATSGEEQDNSRTAIGSNVRGRGRGGSSAYYRAAPRGGGSQTSNFITKRQRPSALSGDRRGSSSSQALTLGRSPIPSGSKTVSHYSHDRTYAYRRPWRSLTPPRNTQRYGRLQARRGRRLRRMARNAIGPIPCPVGFARDANNSMKCADRDECAEGRAVCQHNCTNTMGSYKCSCPPGYRLNMDGYSCSDINECVEDRVDCGPERMCFNQRGSYSCIDIPCPPDYARDPTTNFCVLECVSPDIPCPPGAKYADIIEFRTVALPGGNPARQDLIRLTAFNQHDHFLPQTVFTILENDPKLEFLIRPEEGRGIVFTMEPLQDDSVYRITVRARSYDNYRRHIQYQTTFIIHISVSAFPY</sequence>
<dbReference type="Pfam" id="PF13927">
    <property type="entry name" value="Ig_3"/>
    <property type="match status" value="2"/>
</dbReference>
<feature type="domain" description="Ig-like" evidence="13">
    <location>
        <begin position="1594"/>
        <end position="1684"/>
    </location>
</feature>
<dbReference type="SMART" id="SM00409">
    <property type="entry name" value="IG"/>
    <property type="match status" value="28"/>
</dbReference>
<feature type="domain" description="Ig-like" evidence="13">
    <location>
        <begin position="1499"/>
        <end position="1590"/>
    </location>
</feature>
<evidence type="ECO:0000259" key="13">
    <source>
        <dbReference type="PROSITE" id="PS50835"/>
    </source>
</evidence>
<evidence type="ECO:0000313" key="15">
    <source>
        <dbReference type="Proteomes" id="UP000694888"/>
    </source>
</evidence>
<evidence type="ECO:0000256" key="3">
    <source>
        <dbReference type="ARBA" id="ARBA00022530"/>
    </source>
</evidence>
<dbReference type="Pfam" id="PF07679">
    <property type="entry name" value="I-set"/>
    <property type="match status" value="25"/>
</dbReference>
<dbReference type="SUPFAM" id="SSF82895">
    <property type="entry name" value="TSP-1 type 1 repeat"/>
    <property type="match status" value="4"/>
</dbReference>
<dbReference type="PROSITE" id="PS50993">
    <property type="entry name" value="NIDOGEN_G2"/>
    <property type="match status" value="1"/>
</dbReference>
<protein>
    <submittedName>
        <fullName evidence="16">Hemicentin-1</fullName>
    </submittedName>
</protein>
<dbReference type="SUPFAM" id="SSF57184">
    <property type="entry name" value="Growth factor receptor domain"/>
    <property type="match status" value="3"/>
</dbReference>
<dbReference type="InterPro" id="IPR003599">
    <property type="entry name" value="Ig_sub"/>
</dbReference>
<feature type="domain" description="Ig-like" evidence="13">
    <location>
        <begin position="482"/>
        <end position="568"/>
    </location>
</feature>
<reference evidence="16" key="1">
    <citation type="submission" date="2025-08" db="UniProtKB">
        <authorList>
            <consortium name="RefSeq"/>
        </authorList>
    </citation>
    <scope>IDENTIFICATION</scope>
</reference>
<feature type="region of interest" description="Disordered" evidence="11">
    <location>
        <begin position="3851"/>
        <end position="3942"/>
    </location>
</feature>
<keyword evidence="3" id="KW-0272">Extracellular matrix</keyword>
<dbReference type="Gene3D" id="2.10.25.10">
    <property type="entry name" value="Laminin"/>
    <property type="match status" value="9"/>
</dbReference>
<feature type="domain" description="Ig-like" evidence="13">
    <location>
        <begin position="1689"/>
        <end position="1779"/>
    </location>
</feature>
<feature type="domain" description="Ig-like" evidence="13">
    <location>
        <begin position="752"/>
        <end position="835"/>
    </location>
</feature>
<comment type="subcellular location">
    <subcellularLocation>
        <location evidence="1">Secreted</location>
        <location evidence="1">Extracellular space</location>
        <location evidence="1">Extracellular matrix</location>
    </subcellularLocation>
</comment>
<dbReference type="Pfam" id="PF25106">
    <property type="entry name" value="VWA_4"/>
    <property type="match status" value="1"/>
</dbReference>
<dbReference type="InterPro" id="IPR009017">
    <property type="entry name" value="GFP"/>
</dbReference>
<feature type="domain" description="Ig-like" evidence="13">
    <location>
        <begin position="2443"/>
        <end position="2529"/>
    </location>
</feature>
<dbReference type="Proteomes" id="UP000694888">
    <property type="component" value="Unplaced"/>
</dbReference>
<comment type="caution">
    <text evidence="10">Lacks conserved residue(s) required for the propagation of feature annotation.</text>
</comment>
<dbReference type="PANTHER" id="PTHR45080:SF8">
    <property type="entry name" value="IG-LIKE DOMAIN-CONTAINING PROTEIN"/>
    <property type="match status" value="1"/>
</dbReference>
<dbReference type="InterPro" id="IPR056861">
    <property type="entry name" value="HMCN1-like_VWA"/>
</dbReference>
<feature type="domain" description="Ig-like" evidence="13">
    <location>
        <begin position="1973"/>
        <end position="2061"/>
    </location>
</feature>
<feature type="domain" description="Ig-like" evidence="13">
    <location>
        <begin position="1784"/>
        <end position="1875"/>
    </location>
</feature>
<feature type="domain" description="Ig-like" evidence="13">
    <location>
        <begin position="2625"/>
        <end position="2720"/>
    </location>
</feature>
<gene>
    <name evidence="16" type="primary">LOC101857206</name>
</gene>
<feature type="domain" description="Ig-like" evidence="13">
    <location>
        <begin position="842"/>
        <end position="930"/>
    </location>
</feature>
<evidence type="ECO:0000256" key="2">
    <source>
        <dbReference type="ARBA" id="ARBA00022525"/>
    </source>
</evidence>
<keyword evidence="2" id="KW-0964">Secreted</keyword>
<feature type="disulfide bond" evidence="10">
    <location>
        <begin position="3550"/>
        <end position="3560"/>
    </location>
</feature>
<keyword evidence="4 10" id="KW-0245">EGF-like domain</keyword>
<dbReference type="PROSITE" id="PS01187">
    <property type="entry name" value="EGF_CA"/>
    <property type="match status" value="5"/>
</dbReference>
<dbReference type="PROSITE" id="PS00010">
    <property type="entry name" value="ASX_HYDROXYL"/>
    <property type="match status" value="6"/>
</dbReference>
<proteinExistence type="predicted"/>
<feature type="domain" description="Ig-like" evidence="13">
    <location>
        <begin position="663"/>
        <end position="747"/>
    </location>
</feature>
<feature type="domain" description="EGF-like" evidence="12">
    <location>
        <begin position="4004"/>
        <end position="4044"/>
    </location>
</feature>
<evidence type="ECO:0000256" key="1">
    <source>
        <dbReference type="ARBA" id="ARBA00004498"/>
    </source>
</evidence>
<dbReference type="Pfam" id="PF07645">
    <property type="entry name" value="EGF_CA"/>
    <property type="match status" value="7"/>
</dbReference>
<feature type="domain" description="Ig-like" evidence="13">
    <location>
        <begin position="2253"/>
        <end position="2343"/>
    </location>
</feature>
<feature type="domain" description="Ig-like" evidence="13">
    <location>
        <begin position="2816"/>
        <end position="2895"/>
    </location>
</feature>
<dbReference type="InterPro" id="IPR007110">
    <property type="entry name" value="Ig-like_dom"/>
</dbReference>
<dbReference type="CDD" id="cd00096">
    <property type="entry name" value="Ig"/>
    <property type="match status" value="7"/>
</dbReference>
<dbReference type="InterPro" id="IPR013098">
    <property type="entry name" value="Ig_I-set"/>
</dbReference>
<dbReference type="PROSITE" id="PS01186">
    <property type="entry name" value="EGF_2"/>
    <property type="match status" value="4"/>
</dbReference>
<dbReference type="SMART" id="SM00406">
    <property type="entry name" value="IGv"/>
    <property type="match status" value="17"/>
</dbReference>
<dbReference type="Pfam" id="PF00090">
    <property type="entry name" value="TSP_1"/>
    <property type="match status" value="4"/>
</dbReference>
<keyword evidence="8 10" id="KW-1015">Disulfide bond</keyword>